<comment type="caution">
    <text evidence="9">The sequence shown here is derived from an EMBL/GenBank/DDBJ whole genome shotgun (WGS) entry which is preliminary data.</text>
</comment>
<dbReference type="Gene3D" id="3.30.1120.10">
    <property type="match status" value="2"/>
</dbReference>
<dbReference type="PROSITE" id="PS00149">
    <property type="entry name" value="SULFATASE_2"/>
    <property type="match status" value="1"/>
</dbReference>
<feature type="signal peptide" evidence="7">
    <location>
        <begin position="1"/>
        <end position="19"/>
    </location>
</feature>
<evidence type="ECO:0000259" key="8">
    <source>
        <dbReference type="Pfam" id="PF00884"/>
    </source>
</evidence>
<feature type="domain" description="Sulfatase N-terminal" evidence="8">
    <location>
        <begin position="24"/>
        <end position="332"/>
    </location>
</feature>
<dbReference type="PROSITE" id="PS00523">
    <property type="entry name" value="SULFATASE_1"/>
    <property type="match status" value="1"/>
</dbReference>
<comment type="similarity">
    <text evidence="2">Belongs to the sulfatase family.</text>
</comment>
<evidence type="ECO:0000256" key="2">
    <source>
        <dbReference type="ARBA" id="ARBA00008779"/>
    </source>
</evidence>
<organism evidence="9 10">
    <name type="scientific">Dreissena polymorpha</name>
    <name type="common">Zebra mussel</name>
    <name type="synonym">Mytilus polymorpha</name>
    <dbReference type="NCBI Taxonomy" id="45954"/>
    <lineage>
        <taxon>Eukaryota</taxon>
        <taxon>Metazoa</taxon>
        <taxon>Spiralia</taxon>
        <taxon>Lophotrochozoa</taxon>
        <taxon>Mollusca</taxon>
        <taxon>Bivalvia</taxon>
        <taxon>Autobranchia</taxon>
        <taxon>Heteroconchia</taxon>
        <taxon>Euheterodonta</taxon>
        <taxon>Imparidentia</taxon>
        <taxon>Neoheterodontei</taxon>
        <taxon>Myida</taxon>
        <taxon>Dreissenoidea</taxon>
        <taxon>Dreissenidae</taxon>
        <taxon>Dreissena</taxon>
    </lineage>
</organism>
<proteinExistence type="inferred from homology"/>
<evidence type="ECO:0000256" key="4">
    <source>
        <dbReference type="ARBA" id="ARBA00022801"/>
    </source>
</evidence>
<evidence type="ECO:0000313" key="9">
    <source>
        <dbReference type="EMBL" id="KAH3888014.1"/>
    </source>
</evidence>
<evidence type="ECO:0000256" key="6">
    <source>
        <dbReference type="ARBA" id="ARBA00023180"/>
    </source>
</evidence>
<dbReference type="SUPFAM" id="SSF53649">
    <property type="entry name" value="Alkaline phosphatase-like"/>
    <property type="match status" value="1"/>
</dbReference>
<evidence type="ECO:0000256" key="7">
    <source>
        <dbReference type="SAM" id="SignalP"/>
    </source>
</evidence>
<evidence type="ECO:0000313" key="10">
    <source>
        <dbReference type="Proteomes" id="UP000828390"/>
    </source>
</evidence>
<dbReference type="Gene3D" id="3.40.720.10">
    <property type="entry name" value="Alkaline Phosphatase, subunit A"/>
    <property type="match status" value="1"/>
</dbReference>
<gene>
    <name evidence="9" type="ORF">DPMN_012035</name>
</gene>
<keyword evidence="10" id="KW-1185">Reference proteome</keyword>
<comment type="cofactor">
    <cofactor evidence="1">
        <name>Ca(2+)</name>
        <dbReference type="ChEBI" id="CHEBI:29108"/>
    </cofactor>
</comment>
<dbReference type="Proteomes" id="UP000828390">
    <property type="component" value="Unassembled WGS sequence"/>
</dbReference>
<protein>
    <recommendedName>
        <fullName evidence="8">Sulfatase N-terminal domain-containing protein</fullName>
    </recommendedName>
</protein>
<dbReference type="InterPro" id="IPR000917">
    <property type="entry name" value="Sulfatase_N"/>
</dbReference>
<dbReference type="InterPro" id="IPR024607">
    <property type="entry name" value="Sulfatase_CS"/>
</dbReference>
<dbReference type="CDD" id="cd16029">
    <property type="entry name" value="4-S"/>
    <property type="match status" value="1"/>
</dbReference>
<dbReference type="EMBL" id="JAIWYP010000001">
    <property type="protein sequence ID" value="KAH3888014.1"/>
    <property type="molecule type" value="Genomic_DNA"/>
</dbReference>
<dbReference type="PANTHER" id="PTHR10342:SF273">
    <property type="entry name" value="RE14504P"/>
    <property type="match status" value="1"/>
</dbReference>
<name>A0A9D4S0K4_DREPO</name>
<evidence type="ECO:0000256" key="5">
    <source>
        <dbReference type="ARBA" id="ARBA00022837"/>
    </source>
</evidence>
<sequence>MVGVLWILVFGLLVHDTAAATKKPHIIFILMDDLGWNDVSWNNPEVEMPTLDKLARKGVILNSSYTQPTCSPSRGAIMTGYYPYHMGMQKGIVGRYQPKNLPLDKETMAEALKKEGYATHFIGKWHLGFCHWNHTPTYRGFDSFYGFYSGAQDYYTHTSYGGHDFRFNKSVHYPGEDKYSTTLFGRRAAEIVSEHNSSKPLFMFVSFQGVHTPLQVPLKFSNRFKHIKNKSRMLYSGMIAAVDDAVDRMLKALRAHKFMENLVIVFTSDNGGASYVAGSNWPLRGSKATLWEGGTRVPTFVYSKTLLQKHGYVHDGLVHSTDWMPTLVGLAGGQTSPFLDGKNQWLAFSKGWLSPRTEFVYNIDELKRSAAIRVGDYKLIVGSPGRYSNWYPVRTKPSCNTRGAKGGYIFEEKQLEKARKAEMKANQADKAWWFSSPVKYIGGVARVAYQAARGNRAFRLINDWYQNYGCDRLDEAIEKEDPKLLKAKVQLFNIREDPYEKHDIAKRRPVILKKMMRKLKAFKTTLVPSYNPPASKLANPKNFDGIWSPGWC</sequence>
<evidence type="ECO:0000256" key="3">
    <source>
        <dbReference type="ARBA" id="ARBA00022723"/>
    </source>
</evidence>
<dbReference type="InterPro" id="IPR017850">
    <property type="entry name" value="Alkaline_phosphatase_core_sf"/>
</dbReference>
<dbReference type="GO" id="GO:0046872">
    <property type="term" value="F:metal ion binding"/>
    <property type="evidence" value="ECO:0007669"/>
    <property type="project" value="UniProtKB-KW"/>
</dbReference>
<dbReference type="Pfam" id="PF00884">
    <property type="entry name" value="Sulfatase"/>
    <property type="match status" value="1"/>
</dbReference>
<accession>A0A9D4S0K4</accession>
<reference evidence="9" key="1">
    <citation type="journal article" date="2019" name="bioRxiv">
        <title>The Genome of the Zebra Mussel, Dreissena polymorpha: A Resource for Invasive Species Research.</title>
        <authorList>
            <person name="McCartney M.A."/>
            <person name="Auch B."/>
            <person name="Kono T."/>
            <person name="Mallez S."/>
            <person name="Zhang Y."/>
            <person name="Obille A."/>
            <person name="Becker A."/>
            <person name="Abrahante J.E."/>
            <person name="Garbe J."/>
            <person name="Badalamenti J.P."/>
            <person name="Herman A."/>
            <person name="Mangelson H."/>
            <person name="Liachko I."/>
            <person name="Sullivan S."/>
            <person name="Sone E.D."/>
            <person name="Koren S."/>
            <person name="Silverstein K.A.T."/>
            <person name="Beckman K.B."/>
            <person name="Gohl D.M."/>
        </authorList>
    </citation>
    <scope>NUCLEOTIDE SEQUENCE</scope>
    <source>
        <strain evidence="9">Duluth1</strain>
        <tissue evidence="9">Whole animal</tissue>
    </source>
</reference>
<keyword evidence="6" id="KW-0325">Glycoprotein</keyword>
<reference evidence="9" key="2">
    <citation type="submission" date="2020-11" db="EMBL/GenBank/DDBJ databases">
        <authorList>
            <person name="McCartney M.A."/>
            <person name="Auch B."/>
            <person name="Kono T."/>
            <person name="Mallez S."/>
            <person name="Becker A."/>
            <person name="Gohl D.M."/>
            <person name="Silverstein K.A.T."/>
            <person name="Koren S."/>
            <person name="Bechman K.B."/>
            <person name="Herman A."/>
            <person name="Abrahante J.E."/>
            <person name="Garbe J."/>
        </authorList>
    </citation>
    <scope>NUCLEOTIDE SEQUENCE</scope>
    <source>
        <strain evidence="9">Duluth1</strain>
        <tissue evidence="9">Whole animal</tissue>
    </source>
</reference>
<keyword evidence="5" id="KW-0106">Calcium</keyword>
<keyword evidence="3" id="KW-0479">Metal-binding</keyword>
<dbReference type="InterPro" id="IPR047115">
    <property type="entry name" value="ARSB"/>
</dbReference>
<keyword evidence="7" id="KW-0732">Signal</keyword>
<keyword evidence="4" id="KW-0378">Hydrolase</keyword>
<dbReference type="PANTHER" id="PTHR10342">
    <property type="entry name" value="ARYLSULFATASE"/>
    <property type="match status" value="1"/>
</dbReference>
<dbReference type="GO" id="GO:0008484">
    <property type="term" value="F:sulfuric ester hydrolase activity"/>
    <property type="evidence" value="ECO:0007669"/>
    <property type="project" value="InterPro"/>
</dbReference>
<evidence type="ECO:0000256" key="1">
    <source>
        <dbReference type="ARBA" id="ARBA00001913"/>
    </source>
</evidence>
<feature type="chain" id="PRO_5039623022" description="Sulfatase N-terminal domain-containing protein" evidence="7">
    <location>
        <begin position="20"/>
        <end position="552"/>
    </location>
</feature>
<dbReference type="AlphaFoldDB" id="A0A9D4S0K4"/>
<dbReference type="OrthoDB" id="103349at2759"/>